<name>A0A7R9YW37_9CHLO</name>
<feature type="domain" description="EF-hand" evidence="2">
    <location>
        <begin position="1"/>
        <end position="28"/>
    </location>
</feature>
<dbReference type="InterPro" id="IPR002048">
    <property type="entry name" value="EF_hand_dom"/>
</dbReference>
<sequence length="170" mass="19053">MFEAMDLDADGSLCFDELKYAMSFHTMYGVQTGHYFALLSLHEEQCLRAAMHVASQVSWLRMRPKAARSSPPSRCVRATPPWTPRPTLTRRRADTRSWSASRSASLTTRWITAWWRSASCSRRCKIPPDTRAARAILGRHPLMPPARSPRMARPEGRTPADNAVAAQAGA</sequence>
<protein>
    <recommendedName>
        <fullName evidence="2">EF-hand domain-containing protein</fullName>
    </recommendedName>
</protein>
<dbReference type="PROSITE" id="PS50222">
    <property type="entry name" value="EF_HAND_2"/>
    <property type="match status" value="1"/>
</dbReference>
<evidence type="ECO:0000259" key="2">
    <source>
        <dbReference type="PROSITE" id="PS50222"/>
    </source>
</evidence>
<gene>
    <name evidence="3" type="ORF">CEUR00632_LOCUS10218</name>
</gene>
<reference evidence="3" key="1">
    <citation type="submission" date="2021-01" db="EMBL/GenBank/DDBJ databases">
        <authorList>
            <person name="Corre E."/>
            <person name="Pelletier E."/>
            <person name="Niang G."/>
            <person name="Scheremetjew M."/>
            <person name="Finn R."/>
            <person name="Kale V."/>
            <person name="Holt S."/>
            <person name="Cochrane G."/>
            <person name="Meng A."/>
            <person name="Brown T."/>
            <person name="Cohen L."/>
        </authorList>
    </citation>
    <scope>NUCLEOTIDE SEQUENCE</scope>
    <source>
        <strain evidence="3">CCMP219</strain>
    </source>
</reference>
<accession>A0A7R9YW37</accession>
<proteinExistence type="predicted"/>
<dbReference type="InterPro" id="IPR018247">
    <property type="entry name" value="EF_Hand_1_Ca_BS"/>
</dbReference>
<dbReference type="GO" id="GO:0005509">
    <property type="term" value="F:calcium ion binding"/>
    <property type="evidence" value="ECO:0007669"/>
    <property type="project" value="InterPro"/>
</dbReference>
<evidence type="ECO:0000256" key="1">
    <source>
        <dbReference type="SAM" id="MobiDB-lite"/>
    </source>
</evidence>
<feature type="region of interest" description="Disordered" evidence="1">
    <location>
        <begin position="141"/>
        <end position="170"/>
    </location>
</feature>
<evidence type="ECO:0000313" key="3">
    <source>
        <dbReference type="EMBL" id="CAD8290179.1"/>
    </source>
</evidence>
<dbReference type="EMBL" id="HBEC01022232">
    <property type="protein sequence ID" value="CAD8290179.1"/>
    <property type="molecule type" value="Transcribed_RNA"/>
</dbReference>
<feature type="region of interest" description="Disordered" evidence="1">
    <location>
        <begin position="70"/>
        <end position="96"/>
    </location>
</feature>
<dbReference type="AlphaFoldDB" id="A0A7R9YW37"/>
<dbReference type="PROSITE" id="PS00018">
    <property type="entry name" value="EF_HAND_1"/>
    <property type="match status" value="1"/>
</dbReference>
<organism evidence="3">
    <name type="scientific">Chlamydomonas euryale</name>
    <dbReference type="NCBI Taxonomy" id="1486919"/>
    <lineage>
        <taxon>Eukaryota</taxon>
        <taxon>Viridiplantae</taxon>
        <taxon>Chlorophyta</taxon>
        <taxon>core chlorophytes</taxon>
        <taxon>Chlorophyceae</taxon>
        <taxon>CS clade</taxon>
        <taxon>Chlamydomonadales</taxon>
        <taxon>Chlamydomonadaceae</taxon>
        <taxon>Chlamydomonas</taxon>
    </lineage>
</organism>